<feature type="domain" description="Sulfatase-modifying factor enzyme-like" evidence="1">
    <location>
        <begin position="4"/>
        <end position="85"/>
    </location>
</feature>
<dbReference type="SUPFAM" id="SSF56436">
    <property type="entry name" value="C-type lectin-like"/>
    <property type="match status" value="1"/>
</dbReference>
<dbReference type="InterPro" id="IPR016187">
    <property type="entry name" value="CTDL_fold"/>
</dbReference>
<protein>
    <recommendedName>
        <fullName evidence="1">Sulfatase-modifying factor enzyme-like domain-containing protein</fullName>
    </recommendedName>
</protein>
<dbReference type="AlphaFoldDB" id="A0A382AR75"/>
<evidence type="ECO:0000313" key="2">
    <source>
        <dbReference type="EMBL" id="SVB03884.1"/>
    </source>
</evidence>
<dbReference type="InterPro" id="IPR005532">
    <property type="entry name" value="SUMF_dom"/>
</dbReference>
<dbReference type="Gene3D" id="3.90.1580.10">
    <property type="entry name" value="paralog of FGE (formylglycine-generating enzyme)"/>
    <property type="match status" value="1"/>
</dbReference>
<dbReference type="InterPro" id="IPR051043">
    <property type="entry name" value="Sulfatase_Mod_Factor_Kinase"/>
</dbReference>
<proteinExistence type="predicted"/>
<dbReference type="GO" id="GO:0120147">
    <property type="term" value="F:formylglycine-generating oxidase activity"/>
    <property type="evidence" value="ECO:0007669"/>
    <property type="project" value="TreeGrafter"/>
</dbReference>
<evidence type="ECO:0000259" key="1">
    <source>
        <dbReference type="Pfam" id="PF03781"/>
    </source>
</evidence>
<accession>A0A382AR75</accession>
<name>A0A382AR75_9ZZZZ</name>
<dbReference type="Pfam" id="PF03781">
    <property type="entry name" value="FGE-sulfatase"/>
    <property type="match status" value="1"/>
</dbReference>
<reference evidence="2" key="1">
    <citation type="submission" date="2018-05" db="EMBL/GenBank/DDBJ databases">
        <authorList>
            <person name="Lanie J.A."/>
            <person name="Ng W.-L."/>
            <person name="Kazmierczak K.M."/>
            <person name="Andrzejewski T.M."/>
            <person name="Davidsen T.M."/>
            <person name="Wayne K.J."/>
            <person name="Tettelin H."/>
            <person name="Glass J.I."/>
            <person name="Rusch D."/>
            <person name="Podicherti R."/>
            <person name="Tsui H.-C.T."/>
            <person name="Winkler M.E."/>
        </authorList>
    </citation>
    <scope>NUCLEOTIDE SEQUENCE</scope>
</reference>
<organism evidence="2">
    <name type="scientific">marine metagenome</name>
    <dbReference type="NCBI Taxonomy" id="408172"/>
    <lineage>
        <taxon>unclassified sequences</taxon>
        <taxon>metagenomes</taxon>
        <taxon>ecological metagenomes</taxon>
    </lineage>
</organism>
<dbReference type="PANTHER" id="PTHR23150:SF19">
    <property type="entry name" value="FORMYLGLYCINE-GENERATING ENZYME"/>
    <property type="match status" value="1"/>
</dbReference>
<dbReference type="EMBL" id="UINC01026438">
    <property type="protein sequence ID" value="SVB03884.1"/>
    <property type="molecule type" value="Genomic_DNA"/>
</dbReference>
<dbReference type="InterPro" id="IPR042095">
    <property type="entry name" value="SUMF_sf"/>
</dbReference>
<sequence>MDISPPSDYGLYDTADNVFEWRFEWYGVGYYAKSPEYDPTGPMSGTMRVTRGSSWNYPPNRMRVSRRIEKHPTSMLDYVEFRCVKVVP</sequence>
<dbReference type="PANTHER" id="PTHR23150">
    <property type="entry name" value="SULFATASE MODIFYING FACTOR 1, 2"/>
    <property type="match status" value="1"/>
</dbReference>
<gene>
    <name evidence="2" type="ORF">METZ01_LOCUS156738</name>
</gene>